<keyword evidence="3" id="KW-1185">Reference proteome</keyword>
<comment type="caution">
    <text evidence="2">The sequence shown here is derived from an EMBL/GenBank/DDBJ whole genome shotgun (WGS) entry which is preliminary data.</text>
</comment>
<organism evidence="2 3">
    <name type="scientific">Helicobacter macacae MIT 99-5501</name>
    <dbReference type="NCBI Taxonomy" id="1357400"/>
    <lineage>
        <taxon>Bacteria</taxon>
        <taxon>Pseudomonadati</taxon>
        <taxon>Campylobacterota</taxon>
        <taxon>Epsilonproteobacteria</taxon>
        <taxon>Campylobacterales</taxon>
        <taxon>Helicobacteraceae</taxon>
        <taxon>Helicobacter</taxon>
    </lineage>
</organism>
<evidence type="ECO:0008006" key="4">
    <source>
        <dbReference type="Google" id="ProtNLM"/>
    </source>
</evidence>
<proteinExistence type="predicted"/>
<name>V8CDI1_9HELI</name>
<evidence type="ECO:0000256" key="1">
    <source>
        <dbReference type="SAM" id="SignalP"/>
    </source>
</evidence>
<feature type="signal peptide" evidence="1">
    <location>
        <begin position="1"/>
        <end position="21"/>
    </location>
</feature>
<dbReference type="PATRIC" id="fig|1357400.3.peg.550"/>
<keyword evidence="1" id="KW-0732">Signal</keyword>
<dbReference type="EMBL" id="AZJI01000001">
    <property type="protein sequence ID" value="ETD25070.1"/>
    <property type="molecule type" value="Genomic_DNA"/>
</dbReference>
<dbReference type="AlphaFoldDB" id="V8CDI1"/>
<gene>
    <name evidence="2" type="ORF">HMPREF2086_00405</name>
</gene>
<dbReference type="Proteomes" id="UP000018731">
    <property type="component" value="Unassembled WGS sequence"/>
</dbReference>
<dbReference type="HOGENOM" id="CLU_1738035_0_0_7"/>
<sequence>MKNAIKIALFLTFGMLSCLVAKSELHYFNLQKALNNEQVKAKLPQSVEFTFGLGSGEGIQIISQNLQITQRHKRTFANSLSMEYSCQMALAKALTTLANRANMLQASKVVNIVGYTNSKGIKGVFNSTEKFECLVRHSKVKVTLQADFAK</sequence>
<reference evidence="2 3" key="1">
    <citation type="journal article" date="2014" name="Genome Announc.">
        <title>Draft genome sequences of six enterohepatic helicobacter species isolated from humans and one from rhesus macaques.</title>
        <authorList>
            <person name="Shen Z."/>
            <person name="Sheh A."/>
            <person name="Young S.K."/>
            <person name="Abouelliel A."/>
            <person name="Ward D.V."/>
            <person name="Earl A.M."/>
            <person name="Fox J.G."/>
        </authorList>
    </citation>
    <scope>NUCLEOTIDE SEQUENCE [LARGE SCALE GENOMIC DNA]</scope>
    <source>
        <strain evidence="2 3">MIT 99-5501</strain>
    </source>
</reference>
<dbReference type="OrthoDB" id="8161726at2"/>
<evidence type="ECO:0000313" key="2">
    <source>
        <dbReference type="EMBL" id="ETD25070.1"/>
    </source>
</evidence>
<dbReference type="PROSITE" id="PS51257">
    <property type="entry name" value="PROKAR_LIPOPROTEIN"/>
    <property type="match status" value="1"/>
</dbReference>
<accession>V8CDI1</accession>
<feature type="chain" id="PRO_5004767523" description="Excinuclease ATPase subunit" evidence="1">
    <location>
        <begin position="22"/>
        <end position="150"/>
    </location>
</feature>
<dbReference type="RefSeq" id="WP_023927085.1">
    <property type="nucleotide sequence ID" value="NZ_KI669454.1"/>
</dbReference>
<dbReference type="STRING" id="1357400.HMPREF2086_00405"/>
<evidence type="ECO:0000313" key="3">
    <source>
        <dbReference type="Proteomes" id="UP000018731"/>
    </source>
</evidence>
<protein>
    <recommendedName>
        <fullName evidence="4">Excinuclease ATPase subunit</fullName>
    </recommendedName>
</protein>